<evidence type="ECO:0000256" key="1">
    <source>
        <dbReference type="SAM" id="SignalP"/>
    </source>
</evidence>
<dbReference type="SUPFAM" id="SSF49464">
    <property type="entry name" value="Carboxypeptidase regulatory domain-like"/>
    <property type="match status" value="1"/>
</dbReference>
<reference evidence="3 4" key="1">
    <citation type="submission" date="2020-08" db="EMBL/GenBank/DDBJ databases">
        <title>Genomic Encyclopedia of Type Strains, Phase IV (KMG-V): Genome sequencing to study the core and pangenomes of soil and plant-associated prokaryotes.</title>
        <authorList>
            <person name="Whitman W."/>
        </authorList>
    </citation>
    <scope>NUCLEOTIDE SEQUENCE [LARGE SCALE GENOMIC DNA]</scope>
    <source>
        <strain evidence="3 4">X5P3</strain>
    </source>
</reference>
<dbReference type="GO" id="GO:0009279">
    <property type="term" value="C:cell outer membrane"/>
    <property type="evidence" value="ECO:0007669"/>
    <property type="project" value="TreeGrafter"/>
</dbReference>
<feature type="chain" id="PRO_5030752820" description="TonB-dependent transporter Oar-like beta-barrel domain-containing protein" evidence="1">
    <location>
        <begin position="20"/>
        <end position="1038"/>
    </location>
</feature>
<dbReference type="PANTHER" id="PTHR30069:SF46">
    <property type="entry name" value="OAR PROTEIN"/>
    <property type="match status" value="1"/>
</dbReference>
<dbReference type="InterPro" id="IPR008969">
    <property type="entry name" value="CarboxyPept-like_regulatory"/>
</dbReference>
<dbReference type="Gene3D" id="2.60.40.1120">
    <property type="entry name" value="Carboxypeptidase-like, regulatory domain"/>
    <property type="match status" value="1"/>
</dbReference>
<dbReference type="SUPFAM" id="SSF56935">
    <property type="entry name" value="Porins"/>
    <property type="match status" value="1"/>
</dbReference>
<sequence>MKRWIALFLLCFSSGPLFSQSTNATISGGVTDPLGKLIPDAEVAIQNDATGVVYNSKTNNSGMYLVPILPPGHYHVQISKPGFKTIIKADVVLNVQSAVALNFVLTVGAASESVTVDEATPPMNTTDASVSTIVDRQFVENIPLNGRSFQDLISMTPGVVTQSPQSTLSTVGSGGDFSVNGQRTESNYYTVDGVTANIGAGNGGGAAGPSTGGTLSASTALGTTQAIVSVDALQEFRVQSSTYSAEYGRSPGGQISLATRSGTNSFHGTAYDYLRNNFFDANDWFNDHYGKPTPALRQNDFGGTLGGPIRIPKLYDGRDRSFFFASYEGLRLTQPTAASIQYVPDLFMRQQATAAMQPILNAFPIPNGVDYGTTAAPNLAQFIAPFSLPSSINATSARVDHVLGSKIALFFRVGDTTSYTESRPYFALTTITSDVQSYTLGANSQMKSNISDEFRVEYARSNSSQIGVLDSFGGATPTNLAADFGAGSIASVQPVVYLYFSGIGSSLLTPYNGRNEQRQWNIVDGLNVSYRNHVFKFGVDDLHLKSPILPPSLELYPSFESSQQVLTGTPALSEVFSFLSSTPLFHQTALYAQDNWHVRSRLSISYGLRWELSPPPTEQHSNDAYTLNGTISDPASLSVALRGTPLWRTTWFNFAPRLGVAWTANDQPGRETVLRAGGGVFFDSANEIGALGFSNFGFRAYSIGTGDSLPYTPAQLSVPISVSPPYTSGTIIAFPAHLQLPYTLEWNAALQQALGKNQSLTFSYVASNGRRLLGLQELSVSALNPNFSSIEYFAGGVTSNYQALQVQFQRSVAHGLQALGSYTWSHSLDFGSNSTALPLQRADSDFDVRHNGQAGLTWDLPAPNDLPSPIAVLADDWSVDARLNVRTAFPVTLGGGLTTDPATGEEFAGGLNLVPHQPIYLHGSQYPGRKAINPAAFTLPASGVSGNAPRNFVRGFGESQLNLAVNRAFKLPDNLMLHFRAETFNLLNHPNFGYVDSTYTDATFGQATKMLNSSLGTLASQYQQGGSRSMQFALKLTY</sequence>
<dbReference type="Pfam" id="PF25183">
    <property type="entry name" value="OMP_b-brl_4"/>
    <property type="match status" value="2"/>
</dbReference>
<accession>A0A7W8EBU8</accession>
<dbReference type="Pfam" id="PF13620">
    <property type="entry name" value="CarboxypepD_reg"/>
    <property type="match status" value="1"/>
</dbReference>
<feature type="domain" description="TonB-dependent transporter Oar-like beta-barrel" evidence="2">
    <location>
        <begin position="259"/>
        <end position="350"/>
    </location>
</feature>
<dbReference type="InterPro" id="IPR057601">
    <property type="entry name" value="Oar-like_b-barrel"/>
</dbReference>
<dbReference type="Proteomes" id="UP000584867">
    <property type="component" value="Unassembled WGS sequence"/>
</dbReference>
<feature type="signal peptide" evidence="1">
    <location>
        <begin position="1"/>
        <end position="19"/>
    </location>
</feature>
<comment type="caution">
    <text evidence="3">The sequence shown here is derived from an EMBL/GenBank/DDBJ whole genome shotgun (WGS) entry which is preliminary data.</text>
</comment>
<evidence type="ECO:0000313" key="3">
    <source>
        <dbReference type="EMBL" id="MBB5064970.1"/>
    </source>
</evidence>
<dbReference type="PANTHER" id="PTHR30069">
    <property type="entry name" value="TONB-DEPENDENT OUTER MEMBRANE RECEPTOR"/>
    <property type="match status" value="1"/>
</dbReference>
<gene>
    <name evidence="3" type="ORF">HDF15_003332</name>
</gene>
<name>A0A7W8EBU8_9BACT</name>
<organism evidence="3 4">
    <name type="scientific">Granulicella mallensis</name>
    <dbReference type="NCBI Taxonomy" id="940614"/>
    <lineage>
        <taxon>Bacteria</taxon>
        <taxon>Pseudomonadati</taxon>
        <taxon>Acidobacteriota</taxon>
        <taxon>Terriglobia</taxon>
        <taxon>Terriglobales</taxon>
        <taxon>Acidobacteriaceae</taxon>
        <taxon>Granulicella</taxon>
    </lineage>
</organism>
<protein>
    <recommendedName>
        <fullName evidence="2">TonB-dependent transporter Oar-like beta-barrel domain-containing protein</fullName>
    </recommendedName>
</protein>
<dbReference type="EMBL" id="JACHIO010000013">
    <property type="protein sequence ID" value="MBB5064970.1"/>
    <property type="molecule type" value="Genomic_DNA"/>
</dbReference>
<keyword evidence="1" id="KW-0732">Signal</keyword>
<dbReference type="GO" id="GO:0044718">
    <property type="term" value="P:siderophore transmembrane transport"/>
    <property type="evidence" value="ECO:0007669"/>
    <property type="project" value="TreeGrafter"/>
</dbReference>
<proteinExistence type="predicted"/>
<dbReference type="InterPro" id="IPR039426">
    <property type="entry name" value="TonB-dep_rcpt-like"/>
</dbReference>
<dbReference type="GO" id="GO:0015344">
    <property type="term" value="F:siderophore uptake transmembrane transporter activity"/>
    <property type="evidence" value="ECO:0007669"/>
    <property type="project" value="TreeGrafter"/>
</dbReference>
<feature type="domain" description="TonB-dependent transporter Oar-like beta-barrel" evidence="2">
    <location>
        <begin position="353"/>
        <end position="1013"/>
    </location>
</feature>
<evidence type="ECO:0000313" key="4">
    <source>
        <dbReference type="Proteomes" id="UP000584867"/>
    </source>
</evidence>
<dbReference type="RefSeq" id="WP_184257299.1">
    <property type="nucleotide sequence ID" value="NZ_JACHIO010000013.1"/>
</dbReference>
<evidence type="ECO:0000259" key="2">
    <source>
        <dbReference type="Pfam" id="PF25183"/>
    </source>
</evidence>
<dbReference type="AlphaFoldDB" id="A0A7W8EBU8"/>